<dbReference type="STRING" id="80876.SAMN05421779_10837"/>
<dbReference type="Pfam" id="PF00126">
    <property type="entry name" value="HTH_1"/>
    <property type="match status" value="1"/>
</dbReference>
<evidence type="ECO:0000313" key="7">
    <source>
        <dbReference type="Proteomes" id="UP000185678"/>
    </source>
</evidence>
<reference evidence="6 7" key="1">
    <citation type="submission" date="2017-01" db="EMBL/GenBank/DDBJ databases">
        <authorList>
            <person name="Mah S.A."/>
            <person name="Swanson W.J."/>
            <person name="Moy G.W."/>
            <person name="Vacquier V.D."/>
        </authorList>
    </citation>
    <scope>NUCLEOTIDE SEQUENCE [LARGE SCALE GENOMIC DNA]</scope>
    <source>
        <strain evidence="6 7">DSM 11589</strain>
    </source>
</reference>
<dbReference type="OrthoDB" id="9812435at2"/>
<dbReference type="GO" id="GO:0006351">
    <property type="term" value="P:DNA-templated transcription"/>
    <property type="evidence" value="ECO:0007669"/>
    <property type="project" value="TreeGrafter"/>
</dbReference>
<dbReference type="InterPro" id="IPR036390">
    <property type="entry name" value="WH_DNA-bd_sf"/>
</dbReference>
<evidence type="ECO:0000256" key="3">
    <source>
        <dbReference type="ARBA" id="ARBA00023125"/>
    </source>
</evidence>
<dbReference type="CDD" id="cd08474">
    <property type="entry name" value="PBP2_CrgA_like_5"/>
    <property type="match status" value="1"/>
</dbReference>
<dbReference type="PROSITE" id="PS50931">
    <property type="entry name" value="HTH_LYSR"/>
    <property type="match status" value="1"/>
</dbReference>
<keyword evidence="3 6" id="KW-0238">DNA-binding</keyword>
<name>A0A1N7PT93_9PROT</name>
<feature type="domain" description="HTH lysR-type" evidence="5">
    <location>
        <begin position="4"/>
        <end position="61"/>
    </location>
</feature>
<keyword evidence="4" id="KW-0804">Transcription</keyword>
<dbReference type="GO" id="GO:0003700">
    <property type="term" value="F:DNA-binding transcription factor activity"/>
    <property type="evidence" value="ECO:0007669"/>
    <property type="project" value="InterPro"/>
</dbReference>
<evidence type="ECO:0000256" key="4">
    <source>
        <dbReference type="ARBA" id="ARBA00023163"/>
    </source>
</evidence>
<organism evidence="6 7">
    <name type="scientific">Insolitispirillum peregrinum</name>
    <dbReference type="NCBI Taxonomy" id="80876"/>
    <lineage>
        <taxon>Bacteria</taxon>
        <taxon>Pseudomonadati</taxon>
        <taxon>Pseudomonadota</taxon>
        <taxon>Alphaproteobacteria</taxon>
        <taxon>Rhodospirillales</taxon>
        <taxon>Novispirillaceae</taxon>
        <taxon>Insolitispirillum</taxon>
    </lineage>
</organism>
<keyword evidence="7" id="KW-1185">Reference proteome</keyword>
<dbReference type="GO" id="GO:0043565">
    <property type="term" value="F:sequence-specific DNA binding"/>
    <property type="evidence" value="ECO:0007669"/>
    <property type="project" value="TreeGrafter"/>
</dbReference>
<dbReference type="InterPro" id="IPR000847">
    <property type="entry name" value="LysR_HTH_N"/>
</dbReference>
<gene>
    <name evidence="6" type="ORF">SAMN05421779_10837</name>
</gene>
<evidence type="ECO:0000256" key="1">
    <source>
        <dbReference type="ARBA" id="ARBA00009437"/>
    </source>
</evidence>
<dbReference type="PANTHER" id="PTHR30537:SF1">
    <property type="entry name" value="HTH-TYPE TRANSCRIPTIONAL REGULATOR PGRR"/>
    <property type="match status" value="1"/>
</dbReference>
<protein>
    <submittedName>
        <fullName evidence="6">DNA-binding transcriptional regulator, LysR family</fullName>
    </submittedName>
</protein>
<proteinExistence type="inferred from homology"/>
<dbReference type="AlphaFoldDB" id="A0A1N7PT93"/>
<dbReference type="EMBL" id="FTOA01000008">
    <property type="protein sequence ID" value="SIT13765.1"/>
    <property type="molecule type" value="Genomic_DNA"/>
</dbReference>
<dbReference type="Pfam" id="PF03466">
    <property type="entry name" value="LysR_substrate"/>
    <property type="match status" value="1"/>
</dbReference>
<dbReference type="Gene3D" id="3.40.190.290">
    <property type="match status" value="1"/>
</dbReference>
<evidence type="ECO:0000313" key="6">
    <source>
        <dbReference type="EMBL" id="SIT13765.1"/>
    </source>
</evidence>
<dbReference type="Gene3D" id="1.10.10.10">
    <property type="entry name" value="Winged helix-like DNA-binding domain superfamily/Winged helix DNA-binding domain"/>
    <property type="match status" value="1"/>
</dbReference>
<dbReference type="PANTHER" id="PTHR30537">
    <property type="entry name" value="HTH-TYPE TRANSCRIPTIONAL REGULATOR"/>
    <property type="match status" value="1"/>
</dbReference>
<dbReference type="InterPro" id="IPR005119">
    <property type="entry name" value="LysR_subst-bd"/>
</dbReference>
<dbReference type="Proteomes" id="UP000185678">
    <property type="component" value="Unassembled WGS sequence"/>
</dbReference>
<accession>A0A1N7PT93</accession>
<keyword evidence="2" id="KW-0805">Transcription regulation</keyword>
<dbReference type="FunFam" id="1.10.10.10:FF:000001">
    <property type="entry name" value="LysR family transcriptional regulator"/>
    <property type="match status" value="1"/>
</dbReference>
<sequence>MEDLGLRALTVVSTVAAHRSFRAAARELNMSPSSVSHLIANLEKRLGIRLLARSTRSVSLTEAGEAFLARVRPALAEITEAIEGVHELRDRPAGLVRLNASTWGADRLLPIIAGFMADYPDIRIDLVTEGRLVDIIAEGFDAGLRLGTIAPQDMIALPLGIEEALVVVGAPAYLDARGVPETPGDLLAHECIRARLPSGTIMAWEFGKDSRVPEVDVAGRLILGTTDLAAKAAVSGLGLAYVERREAEPFLADGRLVQVLADWTPPFEGEALYYPRQRHPSAAFRAFIDYVKAWKAAHQAAASATVA</sequence>
<comment type="similarity">
    <text evidence="1">Belongs to the LysR transcriptional regulatory family.</text>
</comment>
<dbReference type="SUPFAM" id="SSF53850">
    <property type="entry name" value="Periplasmic binding protein-like II"/>
    <property type="match status" value="1"/>
</dbReference>
<dbReference type="InterPro" id="IPR058163">
    <property type="entry name" value="LysR-type_TF_proteobact-type"/>
</dbReference>
<dbReference type="SUPFAM" id="SSF46785">
    <property type="entry name" value="Winged helix' DNA-binding domain"/>
    <property type="match status" value="1"/>
</dbReference>
<evidence type="ECO:0000256" key="2">
    <source>
        <dbReference type="ARBA" id="ARBA00023015"/>
    </source>
</evidence>
<dbReference type="InterPro" id="IPR036388">
    <property type="entry name" value="WH-like_DNA-bd_sf"/>
</dbReference>
<dbReference type="RefSeq" id="WP_076401777.1">
    <property type="nucleotide sequence ID" value="NZ_FTOA01000008.1"/>
</dbReference>
<evidence type="ECO:0000259" key="5">
    <source>
        <dbReference type="PROSITE" id="PS50931"/>
    </source>
</evidence>